<proteinExistence type="predicted"/>
<feature type="region of interest" description="Disordered" evidence="1">
    <location>
        <begin position="1"/>
        <end position="26"/>
    </location>
</feature>
<dbReference type="EMBL" id="JAKOGI010001963">
    <property type="protein sequence ID" value="KAJ8423431.1"/>
    <property type="molecule type" value="Genomic_DNA"/>
</dbReference>
<keyword evidence="3" id="KW-1185">Reference proteome</keyword>
<name>A0A9Q1GMG7_9CARY</name>
<organism evidence="2 3">
    <name type="scientific">Carnegiea gigantea</name>
    <dbReference type="NCBI Taxonomy" id="171969"/>
    <lineage>
        <taxon>Eukaryota</taxon>
        <taxon>Viridiplantae</taxon>
        <taxon>Streptophyta</taxon>
        <taxon>Embryophyta</taxon>
        <taxon>Tracheophyta</taxon>
        <taxon>Spermatophyta</taxon>
        <taxon>Magnoliopsida</taxon>
        <taxon>eudicotyledons</taxon>
        <taxon>Gunneridae</taxon>
        <taxon>Pentapetalae</taxon>
        <taxon>Caryophyllales</taxon>
        <taxon>Cactineae</taxon>
        <taxon>Cactaceae</taxon>
        <taxon>Cactoideae</taxon>
        <taxon>Echinocereeae</taxon>
        <taxon>Carnegiea</taxon>
    </lineage>
</organism>
<dbReference type="AlphaFoldDB" id="A0A9Q1GMG7"/>
<feature type="compositionally biased region" description="Low complexity" evidence="1">
    <location>
        <begin position="14"/>
        <end position="26"/>
    </location>
</feature>
<evidence type="ECO:0000313" key="2">
    <source>
        <dbReference type="EMBL" id="KAJ8423431.1"/>
    </source>
</evidence>
<protein>
    <submittedName>
        <fullName evidence="2">Uncharacterized protein</fullName>
    </submittedName>
</protein>
<reference evidence="2" key="1">
    <citation type="submission" date="2022-04" db="EMBL/GenBank/DDBJ databases">
        <title>Carnegiea gigantea Genome sequencing and assembly v2.</title>
        <authorList>
            <person name="Copetti D."/>
            <person name="Sanderson M.J."/>
            <person name="Burquez A."/>
            <person name="Wojciechowski M.F."/>
        </authorList>
    </citation>
    <scope>NUCLEOTIDE SEQUENCE</scope>
    <source>
        <strain evidence="2">SGP5-SGP5p</strain>
        <tissue evidence="2">Aerial part</tissue>
    </source>
</reference>
<feature type="compositionally biased region" description="Basic residues" evidence="1">
    <location>
        <begin position="1"/>
        <end position="10"/>
    </location>
</feature>
<sequence length="201" mass="21414">MAWGGRRGRRKQAESSPIPLSPAAASPTSLTSALELKGVGDISPISAHDVEIPSSSVPTQIQIPAGSYAALVDPDEGSMLRFVPVAEVNGIKCPQIESADVISEIEYWQSAVLCSVLGANPPLEEEAKTLLAVETSSERGASITASYSSGNPCGCRGVHNLAEQPSDLYCLWTVRPYLYDSYHAWQPQTSKIIPALQYVGN</sequence>
<gene>
    <name evidence="2" type="ORF">Cgig2_010125</name>
</gene>
<evidence type="ECO:0000313" key="3">
    <source>
        <dbReference type="Proteomes" id="UP001153076"/>
    </source>
</evidence>
<evidence type="ECO:0000256" key="1">
    <source>
        <dbReference type="SAM" id="MobiDB-lite"/>
    </source>
</evidence>
<dbReference type="Proteomes" id="UP001153076">
    <property type="component" value="Unassembled WGS sequence"/>
</dbReference>
<comment type="caution">
    <text evidence="2">The sequence shown here is derived from an EMBL/GenBank/DDBJ whole genome shotgun (WGS) entry which is preliminary data.</text>
</comment>
<dbReference type="OrthoDB" id="425619at2759"/>
<accession>A0A9Q1GMG7</accession>